<dbReference type="AlphaFoldDB" id="A0A6C0PB91"/>
<keyword evidence="1" id="KW-0614">Plasmid</keyword>
<geneLocation type="plasmid" evidence="1 2">
    <name>unnamed2</name>
</geneLocation>
<evidence type="ECO:0000313" key="1">
    <source>
        <dbReference type="EMBL" id="QHW35850.1"/>
    </source>
</evidence>
<dbReference type="Proteomes" id="UP000479114">
    <property type="component" value="Plasmid unnamed2"/>
</dbReference>
<keyword evidence="2" id="KW-1185">Reference proteome</keyword>
<protein>
    <submittedName>
        <fullName evidence="1">Uncharacterized protein</fullName>
    </submittedName>
</protein>
<dbReference type="KEGG" id="prz:GZH47_33710"/>
<proteinExistence type="predicted"/>
<name>A0A6C0PB91_9BACL</name>
<dbReference type="EMBL" id="CP048288">
    <property type="protein sequence ID" value="QHW35850.1"/>
    <property type="molecule type" value="Genomic_DNA"/>
</dbReference>
<organism evidence="1 2">
    <name type="scientific">Paenibacillus rhizovicinus</name>
    <dbReference type="NCBI Taxonomy" id="2704463"/>
    <lineage>
        <taxon>Bacteria</taxon>
        <taxon>Bacillati</taxon>
        <taxon>Bacillota</taxon>
        <taxon>Bacilli</taxon>
        <taxon>Bacillales</taxon>
        <taxon>Paenibacillaceae</taxon>
        <taxon>Paenibacillus</taxon>
    </lineage>
</organism>
<evidence type="ECO:0000313" key="2">
    <source>
        <dbReference type="Proteomes" id="UP000479114"/>
    </source>
</evidence>
<accession>A0A6C0PB91</accession>
<sequence length="161" mass="17857">MIQVNEAHLIFRPELELIISADIKVLAENVIGNAQPSFYQDEQLVNYTKKVFKIVNMLLAKEGTGGPFRDMILCAILFQDIALNSLPEDMKYLHPITAATVVRQFGDGLNSQMVDALVQMIEGHEGPKSPSKSLEPKMGQPGFIVGLANQLVRFDFIEVAL</sequence>
<reference evidence="1 2" key="1">
    <citation type="submission" date="2020-02" db="EMBL/GenBank/DDBJ databases">
        <title>Paenibacillus sp. nov., isolated from rhizosphere soil of tomato.</title>
        <authorList>
            <person name="Weon H.-Y."/>
            <person name="Lee S.A."/>
        </authorList>
    </citation>
    <scope>NUCLEOTIDE SEQUENCE [LARGE SCALE GENOMIC DNA]</scope>
    <source>
        <strain evidence="1 2">14171R-81</strain>
        <plasmid evidence="1 2">unnamed2</plasmid>
    </source>
</reference>
<dbReference type="RefSeq" id="WP_162645984.1">
    <property type="nucleotide sequence ID" value="NZ_CP048288.1"/>
</dbReference>
<gene>
    <name evidence="1" type="ORF">GZH47_33710</name>
</gene>